<organism evidence="1 2">
    <name type="scientific">Lipomyces tetrasporus</name>
    <dbReference type="NCBI Taxonomy" id="54092"/>
    <lineage>
        <taxon>Eukaryota</taxon>
        <taxon>Fungi</taxon>
        <taxon>Dikarya</taxon>
        <taxon>Ascomycota</taxon>
        <taxon>Saccharomycotina</taxon>
        <taxon>Lipomycetes</taxon>
        <taxon>Lipomycetales</taxon>
        <taxon>Lipomycetaceae</taxon>
        <taxon>Lipomyces</taxon>
    </lineage>
</organism>
<dbReference type="PROSITE" id="PS51257">
    <property type="entry name" value="PROKAR_LIPOPROTEIN"/>
    <property type="match status" value="1"/>
</dbReference>
<reference evidence="1" key="1">
    <citation type="submission" date="2023-03" db="EMBL/GenBank/DDBJ databases">
        <title>Near-Complete genome sequence of Lipomyces tetrasporous NRRL Y-64009, an oleaginous yeast capable of growing on lignocellulosic hydrolysates.</title>
        <authorList>
            <consortium name="Lawrence Berkeley National Laboratory"/>
            <person name="Jagtap S.S."/>
            <person name="Liu J.-J."/>
            <person name="Walukiewicz H.E."/>
            <person name="Pangilinan J."/>
            <person name="Lipzen A."/>
            <person name="Ahrendt S."/>
            <person name="Koriabine M."/>
            <person name="Cobaugh K."/>
            <person name="Salamov A."/>
            <person name="Yoshinaga Y."/>
            <person name="Ng V."/>
            <person name="Daum C."/>
            <person name="Grigoriev I.V."/>
            <person name="Slininger P.J."/>
            <person name="Dien B.S."/>
            <person name="Jin Y.-S."/>
            <person name="Rao C.V."/>
        </authorList>
    </citation>
    <scope>NUCLEOTIDE SEQUENCE</scope>
    <source>
        <strain evidence="1">NRRL Y-64009</strain>
    </source>
</reference>
<name>A0AAD7QS48_9ASCO</name>
<evidence type="ECO:0000313" key="1">
    <source>
        <dbReference type="EMBL" id="KAJ8100379.1"/>
    </source>
</evidence>
<protein>
    <submittedName>
        <fullName evidence="1">Uncharacterized protein</fullName>
    </submittedName>
</protein>
<proteinExistence type="predicted"/>
<dbReference type="EMBL" id="JARPMG010000005">
    <property type="protein sequence ID" value="KAJ8100379.1"/>
    <property type="molecule type" value="Genomic_DNA"/>
</dbReference>
<dbReference type="RefSeq" id="XP_056043829.1">
    <property type="nucleotide sequence ID" value="XM_056187538.1"/>
</dbReference>
<gene>
    <name evidence="1" type="ORF">POJ06DRAFT_252510</name>
</gene>
<keyword evidence="2" id="KW-1185">Reference proteome</keyword>
<dbReference type="AlphaFoldDB" id="A0AAD7QS48"/>
<dbReference type="Proteomes" id="UP001217417">
    <property type="component" value="Unassembled WGS sequence"/>
</dbReference>
<evidence type="ECO:0000313" key="2">
    <source>
        <dbReference type="Proteomes" id="UP001217417"/>
    </source>
</evidence>
<dbReference type="GeneID" id="80882704"/>
<sequence length="97" mass="10938">MKLRARYHVLCLSGAAGCVQVGELLSGLLLSVEPRGIHLSCHETRSWKRLTKMCLTRWRLTVGRPAHPEPWSAFLFACHVSLQFSSDHEMCIMCGEV</sequence>
<comment type="caution">
    <text evidence="1">The sequence shown here is derived from an EMBL/GenBank/DDBJ whole genome shotgun (WGS) entry which is preliminary data.</text>
</comment>
<accession>A0AAD7QS48</accession>